<keyword evidence="2" id="KW-0472">Membrane</keyword>
<dbReference type="EMBL" id="GG738894">
    <property type="protein sequence ID" value="EFC40214.1"/>
    <property type="molecule type" value="Genomic_DNA"/>
</dbReference>
<evidence type="ECO:0000313" key="5">
    <source>
        <dbReference type="Proteomes" id="UP000006671"/>
    </source>
</evidence>
<dbReference type="Gene3D" id="1.10.167.10">
    <property type="entry name" value="Regulator of G-protein Signalling 4, domain 2"/>
    <property type="match status" value="1"/>
</dbReference>
<sequence>MHISFTISLVLCLVQLHCVICSCGLKTASIGQLKEIYGQQPIQIVSSNETIIAIALKGYSTTTPRSLFENKRIILFTPNSDFYSVSDQRLKILESSFNTLLEIYNISTSAYADIKPISILSAVRINSDCVFGSILVDYWSSNEGPIIITTDREMPKVLRLIRGNNKLGRYLQVEDLNVVRLAPLFFSYSNSLDQNQISCVTDYFNNFTTTCDSLIRLCREEVKGDSYRTSCYLNHDYCLFRSSKISLSNSSFEFNNFVKYLQSSYPQITLYTNETISSIGISNITLSYMNSEVYECSSSTCAFEPVKYEEIQGVYAIFFLCIYYIGLLLTFNTKSIKIRLAVPYLCPLFVIMRNIFQIMVFTANCTRLYNGIANAVVMYPVFLYFITVVRYFYLRNLFTIISKSDHFKFFKFLGKKWLGLVTSVTVPFIPLGASVLMILEKEVYLTSYLGYFRNAPLGAVIILCIVIGLIFLLLDMIGNRRKIKKKGIYYYFFFDDPFYIKIDLLLIFLLLVLTIITLLVYNNQFAIGVLTVLFSLTCYLILGGSAMIIEIYRKISKLLSSNRGNEPKGKRTLESRLEDVNLMKLLRKFAKKEFSIENVMLYEMLISLENKKSPSSGNDRSKSSMGASTDSLPTSNSRTSRTFSSSSLVNSADSFLTFEQAAQIEELYMRNYSKFEVNFPNSTKKAFYKWFEEKKQVCEQTPTANSIPYSELREILIFEVIKNVSDTFSRLEETAEYKKWLKLTELQKENELYDF</sequence>
<dbReference type="InterPro" id="IPR036305">
    <property type="entry name" value="RGS_sf"/>
</dbReference>
<feature type="transmembrane region" description="Helical" evidence="2">
    <location>
        <begin position="527"/>
        <end position="549"/>
    </location>
</feature>
<evidence type="ECO:0000256" key="1">
    <source>
        <dbReference type="SAM" id="MobiDB-lite"/>
    </source>
</evidence>
<dbReference type="OrthoDB" id="6417207at2759"/>
<reference evidence="4 5" key="1">
    <citation type="journal article" date="2010" name="Cell">
        <title>The genome of Naegleria gruberi illuminates early eukaryotic versatility.</title>
        <authorList>
            <person name="Fritz-Laylin L.K."/>
            <person name="Prochnik S.E."/>
            <person name="Ginger M.L."/>
            <person name="Dacks J.B."/>
            <person name="Carpenter M.L."/>
            <person name="Field M.C."/>
            <person name="Kuo A."/>
            <person name="Paredez A."/>
            <person name="Chapman J."/>
            <person name="Pham J."/>
            <person name="Shu S."/>
            <person name="Neupane R."/>
            <person name="Cipriano M."/>
            <person name="Mancuso J."/>
            <person name="Tu H."/>
            <person name="Salamov A."/>
            <person name="Lindquist E."/>
            <person name="Shapiro H."/>
            <person name="Lucas S."/>
            <person name="Grigoriev I.V."/>
            <person name="Cande W.Z."/>
            <person name="Fulton C."/>
            <person name="Rokhsar D.S."/>
            <person name="Dawson S.C."/>
        </authorList>
    </citation>
    <scope>NUCLEOTIDE SEQUENCE [LARGE SCALE GENOMIC DNA]</scope>
    <source>
        <strain evidence="4 5">NEG-M</strain>
    </source>
</reference>
<feature type="transmembrane region" description="Helical" evidence="2">
    <location>
        <begin position="338"/>
        <end position="360"/>
    </location>
</feature>
<accession>D2VSM1</accession>
<dbReference type="Proteomes" id="UP000006671">
    <property type="component" value="Unassembled WGS sequence"/>
</dbReference>
<organism evidence="5">
    <name type="scientific">Naegleria gruberi</name>
    <name type="common">Amoeba</name>
    <dbReference type="NCBI Taxonomy" id="5762"/>
    <lineage>
        <taxon>Eukaryota</taxon>
        <taxon>Discoba</taxon>
        <taxon>Heterolobosea</taxon>
        <taxon>Tetramitia</taxon>
        <taxon>Eutetramitia</taxon>
        <taxon>Vahlkampfiidae</taxon>
        <taxon>Naegleria</taxon>
    </lineage>
</organism>
<feature type="signal peptide" evidence="3">
    <location>
        <begin position="1"/>
        <end position="21"/>
    </location>
</feature>
<dbReference type="InterPro" id="IPR044926">
    <property type="entry name" value="RGS_subdomain_2"/>
</dbReference>
<feature type="region of interest" description="Disordered" evidence="1">
    <location>
        <begin position="611"/>
        <end position="643"/>
    </location>
</feature>
<feature type="transmembrane region" description="Helical" evidence="2">
    <location>
        <begin position="498"/>
        <end position="521"/>
    </location>
</feature>
<proteinExistence type="predicted"/>
<feature type="compositionally biased region" description="Low complexity" evidence="1">
    <location>
        <begin position="634"/>
        <end position="643"/>
    </location>
</feature>
<evidence type="ECO:0000256" key="3">
    <source>
        <dbReference type="SAM" id="SignalP"/>
    </source>
</evidence>
<dbReference type="GeneID" id="8857011"/>
<dbReference type="KEGG" id="ngr:NAEGRDRAFT_71988"/>
<evidence type="ECO:0000256" key="2">
    <source>
        <dbReference type="SAM" id="Phobius"/>
    </source>
</evidence>
<feature type="transmembrane region" description="Helical" evidence="2">
    <location>
        <begin position="313"/>
        <end position="331"/>
    </location>
</feature>
<dbReference type="VEuPathDB" id="AmoebaDB:NAEGRDRAFT_71988"/>
<dbReference type="SUPFAM" id="SSF48097">
    <property type="entry name" value="Regulator of G-protein signaling, RGS"/>
    <property type="match status" value="1"/>
</dbReference>
<feature type="chain" id="PRO_5003037824" evidence="3">
    <location>
        <begin position="22"/>
        <end position="755"/>
    </location>
</feature>
<evidence type="ECO:0000313" key="4">
    <source>
        <dbReference type="EMBL" id="EFC40214.1"/>
    </source>
</evidence>
<keyword evidence="3" id="KW-0732">Signal</keyword>
<feature type="compositionally biased region" description="Polar residues" evidence="1">
    <location>
        <begin position="613"/>
        <end position="633"/>
    </location>
</feature>
<gene>
    <name evidence="4" type="ORF">NAEGRDRAFT_71988</name>
</gene>
<feature type="transmembrane region" description="Helical" evidence="2">
    <location>
        <begin position="417"/>
        <end position="439"/>
    </location>
</feature>
<keyword evidence="2" id="KW-1133">Transmembrane helix</keyword>
<dbReference type="InParanoid" id="D2VSM1"/>
<feature type="transmembrane region" description="Helical" evidence="2">
    <location>
        <begin position="459"/>
        <end position="477"/>
    </location>
</feature>
<dbReference type="AlphaFoldDB" id="D2VSM1"/>
<dbReference type="RefSeq" id="XP_002672958.1">
    <property type="nucleotide sequence ID" value="XM_002672912.1"/>
</dbReference>
<feature type="transmembrane region" description="Helical" evidence="2">
    <location>
        <begin position="372"/>
        <end position="393"/>
    </location>
</feature>
<keyword evidence="2" id="KW-0812">Transmembrane</keyword>
<protein>
    <submittedName>
        <fullName evidence="4">Predicted protein</fullName>
    </submittedName>
</protein>
<keyword evidence="5" id="KW-1185">Reference proteome</keyword>
<name>D2VSM1_NAEGR</name>